<dbReference type="AlphaFoldDB" id="A0A0E9XR58"/>
<reference evidence="1" key="2">
    <citation type="journal article" date="2015" name="Fish Shellfish Immunol.">
        <title>Early steps in the European eel (Anguilla anguilla)-Vibrio vulnificus interaction in the gills: Role of the RtxA13 toxin.</title>
        <authorList>
            <person name="Callol A."/>
            <person name="Pajuelo D."/>
            <person name="Ebbesson L."/>
            <person name="Teles M."/>
            <person name="MacKenzie S."/>
            <person name="Amaro C."/>
        </authorList>
    </citation>
    <scope>NUCLEOTIDE SEQUENCE</scope>
</reference>
<evidence type="ECO:0000313" key="1">
    <source>
        <dbReference type="EMBL" id="JAI04902.1"/>
    </source>
</evidence>
<sequence length="47" mass="5501">MTQVIDPSHTRAAKEHKCPHLGPINFRVHFIFCNLLTHSFKMHIYSP</sequence>
<dbReference type="EMBL" id="GBXM01003676">
    <property type="protein sequence ID" value="JAI04902.1"/>
    <property type="molecule type" value="Transcribed_RNA"/>
</dbReference>
<organism evidence="1">
    <name type="scientific">Anguilla anguilla</name>
    <name type="common">European freshwater eel</name>
    <name type="synonym">Muraena anguilla</name>
    <dbReference type="NCBI Taxonomy" id="7936"/>
    <lineage>
        <taxon>Eukaryota</taxon>
        <taxon>Metazoa</taxon>
        <taxon>Chordata</taxon>
        <taxon>Craniata</taxon>
        <taxon>Vertebrata</taxon>
        <taxon>Euteleostomi</taxon>
        <taxon>Actinopterygii</taxon>
        <taxon>Neopterygii</taxon>
        <taxon>Teleostei</taxon>
        <taxon>Anguilliformes</taxon>
        <taxon>Anguillidae</taxon>
        <taxon>Anguilla</taxon>
    </lineage>
</organism>
<name>A0A0E9XR58_ANGAN</name>
<reference evidence="1" key="1">
    <citation type="submission" date="2014-11" db="EMBL/GenBank/DDBJ databases">
        <authorList>
            <person name="Amaro Gonzalez C."/>
        </authorList>
    </citation>
    <scope>NUCLEOTIDE SEQUENCE</scope>
</reference>
<protein>
    <submittedName>
        <fullName evidence="1">Uncharacterized protein</fullName>
    </submittedName>
</protein>
<accession>A0A0E9XR58</accession>
<proteinExistence type="predicted"/>